<proteinExistence type="inferred from homology"/>
<feature type="domain" description="Thioesterase TesA-like" evidence="3">
    <location>
        <begin position="35"/>
        <end position="259"/>
    </location>
</feature>
<evidence type="ECO:0000313" key="5">
    <source>
        <dbReference type="Proteomes" id="UP000252698"/>
    </source>
</evidence>
<dbReference type="InterPro" id="IPR029058">
    <property type="entry name" value="AB_hydrolase_fold"/>
</dbReference>
<organism evidence="4 5">
    <name type="scientific">Streptomyces atratus</name>
    <dbReference type="NCBI Taxonomy" id="1893"/>
    <lineage>
        <taxon>Bacteria</taxon>
        <taxon>Bacillati</taxon>
        <taxon>Actinomycetota</taxon>
        <taxon>Actinomycetes</taxon>
        <taxon>Kitasatosporales</taxon>
        <taxon>Streptomycetaceae</taxon>
        <taxon>Streptomyces</taxon>
    </lineage>
</organism>
<evidence type="ECO:0000256" key="1">
    <source>
        <dbReference type="ARBA" id="ARBA00007169"/>
    </source>
</evidence>
<keyword evidence="2" id="KW-0378">Hydrolase</keyword>
<dbReference type="GO" id="GO:0008610">
    <property type="term" value="P:lipid biosynthetic process"/>
    <property type="evidence" value="ECO:0007669"/>
    <property type="project" value="TreeGrafter"/>
</dbReference>
<dbReference type="SUPFAM" id="SSF53474">
    <property type="entry name" value="alpha/beta-Hydrolases"/>
    <property type="match status" value="1"/>
</dbReference>
<dbReference type="EMBL" id="CP027306">
    <property type="protein sequence ID" value="AXE81840.1"/>
    <property type="molecule type" value="Genomic_DNA"/>
</dbReference>
<dbReference type="Pfam" id="PF00975">
    <property type="entry name" value="Thioesterase"/>
    <property type="match status" value="1"/>
</dbReference>
<name>A0A2Z5JN16_STRAR</name>
<evidence type="ECO:0000259" key="3">
    <source>
        <dbReference type="SMART" id="SM00824"/>
    </source>
</evidence>
<evidence type="ECO:0000256" key="2">
    <source>
        <dbReference type="ARBA" id="ARBA00022801"/>
    </source>
</evidence>
<protein>
    <submittedName>
        <fullName evidence="4">Thioesterase</fullName>
    </submittedName>
</protein>
<comment type="similarity">
    <text evidence="1">Belongs to the thioesterase family.</text>
</comment>
<sequence length="264" mass="29343">MERRPVSSSAIPAQCSESAWLKRFEPVPAPQIRLVCLPHAGGTAGAYHAWTRDLPADVELVAVQYPGRQERFGEPCVTEMGTLADHVTRALLPLTDRPLALFGHSMGASVAYEVALRLIIRHQVCPQMLFVSAQTSPLRRGEDKELHLRDDERLLAGLRALGGLEEEVYGDPDLRQLVIPSLRSDMRLIENYRRTQVQRVDIPVTAYTGDSDPEVSAADIEAWRDLTTAEFAARTLPGGHFYLQERQAELVADIAARLTSVRAR</sequence>
<evidence type="ECO:0000313" key="4">
    <source>
        <dbReference type="EMBL" id="AXE81840.1"/>
    </source>
</evidence>
<dbReference type="InterPro" id="IPR001031">
    <property type="entry name" value="Thioesterase"/>
</dbReference>
<accession>A0A2Z5JN16</accession>
<dbReference type="SMART" id="SM00824">
    <property type="entry name" value="PKS_TE"/>
    <property type="match status" value="1"/>
</dbReference>
<reference evidence="4 5" key="1">
    <citation type="journal article" date="2018" name="Front. Microbiol.">
        <title>Genome Sequencing of Streptomyces atratus SCSIOZH16 and Activation Production of Nocardamine via Metabolic Engineering.</title>
        <authorList>
            <person name="Li Y."/>
            <person name="Zhang C."/>
            <person name="Liu C."/>
            <person name="Ju J."/>
            <person name="Ma J."/>
        </authorList>
    </citation>
    <scope>NUCLEOTIDE SEQUENCE [LARGE SCALE GENOMIC DNA]</scope>
    <source>
        <strain evidence="4 5">SCSIO_ZH16</strain>
    </source>
</reference>
<dbReference type="InterPro" id="IPR012223">
    <property type="entry name" value="TEII"/>
</dbReference>
<gene>
    <name evidence="4" type="ORF">C5746_38450</name>
</gene>
<dbReference type="PANTHER" id="PTHR11487:SF0">
    <property type="entry name" value="S-ACYL FATTY ACID SYNTHASE THIOESTERASE, MEDIUM CHAIN"/>
    <property type="match status" value="1"/>
</dbReference>
<dbReference type="GO" id="GO:0016787">
    <property type="term" value="F:hydrolase activity"/>
    <property type="evidence" value="ECO:0007669"/>
    <property type="project" value="UniProtKB-KW"/>
</dbReference>
<dbReference type="KEGG" id="sata:C5746_38450"/>
<dbReference type="Proteomes" id="UP000252698">
    <property type="component" value="Chromosome"/>
</dbReference>
<dbReference type="PANTHER" id="PTHR11487">
    <property type="entry name" value="THIOESTERASE"/>
    <property type="match status" value="1"/>
</dbReference>
<dbReference type="InterPro" id="IPR020802">
    <property type="entry name" value="TesA-like"/>
</dbReference>
<dbReference type="AlphaFoldDB" id="A0A2Z5JN16"/>
<dbReference type="Gene3D" id="3.40.50.1820">
    <property type="entry name" value="alpha/beta hydrolase"/>
    <property type="match status" value="1"/>
</dbReference>